<evidence type="ECO:0000256" key="2">
    <source>
        <dbReference type="SAM" id="SignalP"/>
    </source>
</evidence>
<keyword evidence="5" id="KW-1185">Reference proteome</keyword>
<dbReference type="NCBIfam" id="TIGR04183">
    <property type="entry name" value="Por_Secre_tail"/>
    <property type="match status" value="1"/>
</dbReference>
<name>A0A2A2GFF8_9BACT</name>
<evidence type="ECO:0000313" key="4">
    <source>
        <dbReference type="EMBL" id="PAU95623.1"/>
    </source>
</evidence>
<dbReference type="GO" id="GO:0004553">
    <property type="term" value="F:hydrolase activity, hydrolyzing O-glycosyl compounds"/>
    <property type="evidence" value="ECO:0007669"/>
    <property type="project" value="InterPro"/>
</dbReference>
<dbReference type="Pfam" id="PF00128">
    <property type="entry name" value="Alpha-amylase"/>
    <property type="match status" value="1"/>
</dbReference>
<dbReference type="Gene3D" id="2.60.40.10">
    <property type="entry name" value="Immunoglobulins"/>
    <property type="match status" value="1"/>
</dbReference>
<dbReference type="EMBL" id="NSKE01000001">
    <property type="protein sequence ID" value="PAU95623.1"/>
    <property type="molecule type" value="Genomic_DNA"/>
</dbReference>
<feature type="chain" id="PRO_5013013927" evidence="2">
    <location>
        <begin position="21"/>
        <end position="946"/>
    </location>
</feature>
<comment type="caution">
    <text evidence="4">The sequence shown here is derived from an EMBL/GenBank/DDBJ whole genome shotgun (WGS) entry which is preliminary data.</text>
</comment>
<dbReference type="InterPro" id="IPR013783">
    <property type="entry name" value="Ig-like_fold"/>
</dbReference>
<dbReference type="CDD" id="cd11350">
    <property type="entry name" value="AmyAc_4"/>
    <property type="match status" value="1"/>
</dbReference>
<organism evidence="4 5">
    <name type="scientific">Fodinibius salipaludis</name>
    <dbReference type="NCBI Taxonomy" id="2032627"/>
    <lineage>
        <taxon>Bacteria</taxon>
        <taxon>Pseudomonadati</taxon>
        <taxon>Balneolota</taxon>
        <taxon>Balneolia</taxon>
        <taxon>Balneolales</taxon>
        <taxon>Balneolaceae</taxon>
        <taxon>Fodinibius</taxon>
    </lineage>
</organism>
<dbReference type="PANTHER" id="PTHR43002">
    <property type="entry name" value="GLYCOGEN DEBRANCHING ENZYME"/>
    <property type="match status" value="1"/>
</dbReference>
<dbReference type="InterPro" id="IPR017853">
    <property type="entry name" value="GH"/>
</dbReference>
<dbReference type="SMART" id="SM00642">
    <property type="entry name" value="Aamy"/>
    <property type="match status" value="1"/>
</dbReference>
<dbReference type="AlphaFoldDB" id="A0A2A2GFF8"/>
<dbReference type="Proteomes" id="UP000218831">
    <property type="component" value="Unassembled WGS sequence"/>
</dbReference>
<dbReference type="Gene3D" id="3.20.20.80">
    <property type="entry name" value="Glycosidases"/>
    <property type="match status" value="1"/>
</dbReference>
<comment type="similarity">
    <text evidence="1">Belongs to the glycosyl hydrolase 13 family.</text>
</comment>
<evidence type="ECO:0000256" key="1">
    <source>
        <dbReference type="ARBA" id="ARBA00008061"/>
    </source>
</evidence>
<evidence type="ECO:0000259" key="3">
    <source>
        <dbReference type="SMART" id="SM00642"/>
    </source>
</evidence>
<protein>
    <submittedName>
        <fullName evidence="4">Alpha-amylase</fullName>
    </submittedName>
</protein>
<dbReference type="InterPro" id="IPR032522">
    <property type="entry name" value="DUF4961"/>
</dbReference>
<feature type="signal peptide" evidence="2">
    <location>
        <begin position="1"/>
        <end position="20"/>
    </location>
</feature>
<dbReference type="InterPro" id="IPR006047">
    <property type="entry name" value="GH13_cat_dom"/>
</dbReference>
<feature type="domain" description="Glycosyl hydrolase family 13 catalytic" evidence="3">
    <location>
        <begin position="391"/>
        <end position="747"/>
    </location>
</feature>
<dbReference type="Pfam" id="PF02922">
    <property type="entry name" value="CBM_48"/>
    <property type="match status" value="1"/>
</dbReference>
<sequence length="946" mass="108062">MQRIATTLLFILGLFSIVNAQVITTTPEFPTAGQSVTITFDATEGTGGLEDHTGDVYAHTGVITDESADNSDWQYVIAEWDENIEKAKLERVGDNLYELEISPTIREFYGVPDGETIEQMAFVFRNSDGSLEGKATGGEDIFAEVYQNQFNVKFTQPTKDPAFYEQGSTVDIEGVASSEASGVELSLSIDGQQVTQVNNDTLQYEYTPQNEGNFEIKLEGTEGSNTDEVNQSLVINPEIVEQNRPQNLKDGITYVDDSTVRLSLFAPDKEFVYVLGDFNSWQPQPEYFMNPETVNADSSYYWIEIDGLNPGQEYGFQYLVDGEIRVADPYSEKVLQPDDQHISEETYPNLKPYPGDQTDFAVGVLQPGKTEFQWQHQNYDRPDKDELVVYELLVRDFIENHDYQTLTDTLDYLDRLGVNAIELMPVMEFEGNISWGYNSAFLFATDKYYGPADDLKAFIDEAHSRGMAVILDIVLNHVYGQSPLVRLWNEGDYGQPTTENPYLNVESPNQTYSWGYDFNHESQATQYYVDRVTRYWLEEFNADGYRFDFTKGFTQNSGDGWARDEDRIRILKRMADRQWAVDDSSYVILEHLTDNSEEQELADYGMLLWGNMHHNYKQAAMGYQDESDFSRVYHKNRNWSNPNLVGYMESHDEQRLMYENLNYGNSNSSGSYDITELSTALNRIKLSSAFFFTVPGPKMFWQFGELGYEVDINQNGRTGEKPIRWEYFEDEERKKLYDTYKALIRLRNSHEAFTSETSDVTMDVDDATKRITISHPELEVTIAGNFGVTDNEIQPQFTQSGDWYNFFSGDTLSVNDTDTTITMKPGEFHIYTTEKFETPSGNPVSFENNNGGGEGESVEELKLHQNYPNPFNPSTTIPFDLHENTEVHLEVFNILGRKVFEQDLGQQTAGTGKEISVDLSNLSSGVYIYRLYAGDQIEDRKMMMIK</sequence>
<dbReference type="Pfam" id="PF16328">
    <property type="entry name" value="DUF4961"/>
    <property type="match status" value="1"/>
</dbReference>
<dbReference type="RefSeq" id="WP_095604868.1">
    <property type="nucleotide sequence ID" value="NZ_NSKE01000001.1"/>
</dbReference>
<dbReference type="OrthoDB" id="9761875at2"/>
<gene>
    <name evidence="4" type="ORF">CK503_00740</name>
</gene>
<dbReference type="SUPFAM" id="SSF81296">
    <property type="entry name" value="E set domains"/>
    <property type="match status" value="1"/>
</dbReference>
<dbReference type="InterPro" id="IPR026444">
    <property type="entry name" value="Secre_tail"/>
</dbReference>
<reference evidence="4 5" key="1">
    <citation type="submission" date="2017-08" db="EMBL/GenBank/DDBJ databases">
        <title>Aliifodinibius alkalisoli sp. nov., isolated from saline alkaline soil.</title>
        <authorList>
            <person name="Liu D."/>
            <person name="Zhang G."/>
        </authorList>
    </citation>
    <scope>NUCLEOTIDE SEQUENCE [LARGE SCALE GENOMIC DNA]</scope>
    <source>
        <strain evidence="4 5">WN023</strain>
    </source>
</reference>
<keyword evidence="2" id="KW-0732">Signal</keyword>
<evidence type="ECO:0000313" key="5">
    <source>
        <dbReference type="Proteomes" id="UP000218831"/>
    </source>
</evidence>
<proteinExistence type="inferred from homology"/>
<dbReference type="InterPro" id="IPR014756">
    <property type="entry name" value="Ig_E-set"/>
</dbReference>
<accession>A0A2A2GFF8</accession>
<dbReference type="InterPro" id="IPR004193">
    <property type="entry name" value="Glyco_hydro_13_N"/>
</dbReference>
<dbReference type="Pfam" id="PF18962">
    <property type="entry name" value="Por_Secre_tail"/>
    <property type="match status" value="1"/>
</dbReference>
<dbReference type="SUPFAM" id="SSF51445">
    <property type="entry name" value="(Trans)glycosidases"/>
    <property type="match status" value="1"/>
</dbReference>
<dbReference type="GO" id="GO:0005975">
    <property type="term" value="P:carbohydrate metabolic process"/>
    <property type="evidence" value="ECO:0007669"/>
    <property type="project" value="InterPro"/>
</dbReference>